<gene>
    <name evidence="1" type="ORF">Dda_3305</name>
</gene>
<sequence>MLVVCWWRRNSRSSVRQSQLKFGLWGRLKPEDPEHEYDLDLDGTTATDNLSSSRSGGIIISRPRKPIKTFRFPSFSNRVPPLDDAAILKAFNELDNRITDHVSNFWHNGSTTSTEYQECIRSQQSRASWSRILHDGQPLLVDLAARTQMFRAILAYHVYATIVDWKALFPQHEDTKEAEESGTSSISIAERANFIRDLLERASEHHLPTQSRDERSDLRRQNLYEIALIAVSISIQLASQLDDFKFEFRNKDGVSTPGRALLEVKLLGETEVDMSTIEVVNGMENGTVRALVAPGIIRVLRKNGKEHVIRKAQVWMA</sequence>
<dbReference type="AlphaFoldDB" id="A0AAD6NLM7"/>
<evidence type="ECO:0000313" key="2">
    <source>
        <dbReference type="Proteomes" id="UP001221413"/>
    </source>
</evidence>
<proteinExistence type="predicted"/>
<accession>A0AAD6NLM7</accession>
<reference evidence="1" key="1">
    <citation type="submission" date="2023-01" db="EMBL/GenBank/DDBJ databases">
        <title>The chitinases involved in constricting ring structure development in the nematode-trapping fungus Drechslerella dactyloides.</title>
        <authorList>
            <person name="Wang R."/>
            <person name="Zhang L."/>
            <person name="Tang P."/>
            <person name="Li S."/>
            <person name="Liang L."/>
        </authorList>
    </citation>
    <scope>NUCLEOTIDE SEQUENCE</scope>
    <source>
        <strain evidence="1">YMF1.00031</strain>
    </source>
</reference>
<protein>
    <submittedName>
        <fullName evidence="1">Uncharacterized protein</fullName>
    </submittedName>
</protein>
<comment type="caution">
    <text evidence="1">The sequence shown here is derived from an EMBL/GenBank/DDBJ whole genome shotgun (WGS) entry which is preliminary data.</text>
</comment>
<evidence type="ECO:0000313" key="1">
    <source>
        <dbReference type="EMBL" id="KAJ6262495.1"/>
    </source>
</evidence>
<keyword evidence="2" id="KW-1185">Reference proteome</keyword>
<dbReference type="EMBL" id="JAQGDS010000003">
    <property type="protein sequence ID" value="KAJ6262495.1"/>
    <property type="molecule type" value="Genomic_DNA"/>
</dbReference>
<name>A0AAD6NLM7_DREDA</name>
<organism evidence="1 2">
    <name type="scientific">Drechslerella dactyloides</name>
    <name type="common">Nematode-trapping fungus</name>
    <name type="synonym">Arthrobotrys dactyloides</name>
    <dbReference type="NCBI Taxonomy" id="74499"/>
    <lineage>
        <taxon>Eukaryota</taxon>
        <taxon>Fungi</taxon>
        <taxon>Dikarya</taxon>
        <taxon>Ascomycota</taxon>
        <taxon>Pezizomycotina</taxon>
        <taxon>Orbiliomycetes</taxon>
        <taxon>Orbiliales</taxon>
        <taxon>Orbiliaceae</taxon>
        <taxon>Drechslerella</taxon>
    </lineage>
</organism>
<dbReference type="Proteomes" id="UP001221413">
    <property type="component" value="Unassembled WGS sequence"/>
</dbReference>